<dbReference type="Proteomes" id="UP000190683">
    <property type="component" value="Unassembled WGS sequence"/>
</dbReference>
<protein>
    <recommendedName>
        <fullName evidence="5">L-lysine 2,3-aminomutase</fullName>
    </recommendedName>
    <alternativeName>
        <fullName evidence="13">EF-P post-translational modification enzyme B</fullName>
    </alternativeName>
</protein>
<evidence type="ECO:0000256" key="9">
    <source>
        <dbReference type="ARBA" id="ARBA00022898"/>
    </source>
</evidence>
<comment type="cofactor">
    <cofactor evidence="2 15">
        <name>pyridoxal 5'-phosphate</name>
        <dbReference type="ChEBI" id="CHEBI:597326"/>
    </cofactor>
</comment>
<dbReference type="InterPro" id="IPR003739">
    <property type="entry name" value="Lys_aminomutase/Glu_NH3_mut"/>
</dbReference>
<dbReference type="SFLD" id="SFLDG01070">
    <property type="entry name" value="PLP-dependent"/>
    <property type="match status" value="1"/>
</dbReference>
<evidence type="ECO:0000256" key="11">
    <source>
        <dbReference type="ARBA" id="ARBA00023014"/>
    </source>
</evidence>
<dbReference type="NCBIfam" id="TIGR03821">
    <property type="entry name" value="EFP_modif_epmB"/>
    <property type="match status" value="1"/>
</dbReference>
<dbReference type="PANTHER" id="PTHR30538">
    <property type="entry name" value="LYSINE 2,3-AMINOMUTASE-RELATED"/>
    <property type="match status" value="1"/>
</dbReference>
<feature type="binding site" evidence="14">
    <location>
        <position position="124"/>
    </location>
    <ligand>
        <name>[4Fe-4S] cluster</name>
        <dbReference type="ChEBI" id="CHEBI:49883"/>
        <note>4Fe-4S-S-AdoMet</note>
    </ligand>
</feature>
<dbReference type="InterPro" id="IPR013785">
    <property type="entry name" value="Aldolase_TIM"/>
</dbReference>
<dbReference type="SFLD" id="SFLDF00314">
    <property type="entry name" value="L-lysine_2_3-aminomutase_(yjeK"/>
    <property type="match status" value="1"/>
</dbReference>
<keyword evidence="12" id="KW-0413">Isomerase</keyword>
<comment type="caution">
    <text evidence="17">The sequence shown here is derived from an EMBL/GenBank/DDBJ whole genome shotgun (WGS) entry which is preliminary data.</text>
</comment>
<dbReference type="AlphaFoldDB" id="A0A1T0CS72"/>
<evidence type="ECO:0000256" key="3">
    <source>
        <dbReference type="ARBA" id="ARBA00001966"/>
    </source>
</evidence>
<evidence type="ECO:0000256" key="4">
    <source>
        <dbReference type="ARBA" id="ARBA00008703"/>
    </source>
</evidence>
<dbReference type="InterPro" id="IPR022462">
    <property type="entry name" value="EpmB"/>
</dbReference>
<comment type="similarity">
    <text evidence="4">Belongs to the radical SAM superfamily. KamA family.</text>
</comment>
<feature type="binding site" evidence="14">
    <location>
        <position position="131"/>
    </location>
    <ligand>
        <name>[4Fe-4S] cluster</name>
        <dbReference type="ChEBI" id="CHEBI:49883"/>
        <note>4Fe-4S-S-AdoMet</note>
    </ligand>
</feature>
<gene>
    <name evidence="17" type="ORF">B0681_06210</name>
</gene>
<evidence type="ECO:0000313" key="17">
    <source>
        <dbReference type="EMBL" id="OOS25069.1"/>
    </source>
</evidence>
<dbReference type="PANTHER" id="PTHR30538:SF1">
    <property type="entry name" value="L-LYSINE 2,3-AMINOMUTASE"/>
    <property type="match status" value="1"/>
</dbReference>
<dbReference type="GO" id="GO:0051539">
    <property type="term" value="F:4 iron, 4 sulfur cluster binding"/>
    <property type="evidence" value="ECO:0007669"/>
    <property type="project" value="UniProtKB-KW"/>
</dbReference>
<evidence type="ECO:0000259" key="16">
    <source>
        <dbReference type="PROSITE" id="PS51918"/>
    </source>
</evidence>
<evidence type="ECO:0000256" key="10">
    <source>
        <dbReference type="ARBA" id="ARBA00023004"/>
    </source>
</evidence>
<dbReference type="SUPFAM" id="SSF102114">
    <property type="entry name" value="Radical SAM enzymes"/>
    <property type="match status" value="1"/>
</dbReference>
<dbReference type="SFLD" id="SFLDS00029">
    <property type="entry name" value="Radical_SAM"/>
    <property type="match status" value="1"/>
</dbReference>
<evidence type="ECO:0000313" key="18">
    <source>
        <dbReference type="Proteomes" id="UP000190683"/>
    </source>
</evidence>
<sequence>MISTISPKKFFQSADFPDFDNWQSELAAAISDLDELHRLLDLPAPEAADTPKHFGLRVPHAFIQKMQKSDPLDPLLLQVLPSPAERLAVEGYSTDPLAENHQNPIKGLLHKYRSRVLLTITGACAVHCRYCFRQHFDYAANQPSSREISAVTEYISAHPELDEVIFSGGDPLSVNHKFLSLWLDKIADIPHIHTVRLHTRLPVVLPNRIDDELLSLFANYPKKIVMVLHINHANEIDEALIKKCQALRAANVVLLNQTVLLKGINDDAEVLSKLSHALFAAGIMPYYLHVLDKVAGAAHFDLPIKQAVGIYWQLLERLSGYLVPKLVQELPNRPYKTPVNLHLLDDD</sequence>
<accession>A0A1T0CS72</accession>
<dbReference type="STRING" id="573983.B0681_06210"/>
<keyword evidence="6 14" id="KW-0004">4Fe-4S</keyword>
<evidence type="ECO:0000256" key="14">
    <source>
        <dbReference type="PIRSR" id="PIRSR004911-1"/>
    </source>
</evidence>
<proteinExistence type="inferred from homology"/>
<feature type="modified residue" description="N6-(pyridoxal phosphate)lysine" evidence="15">
    <location>
        <position position="336"/>
    </location>
</feature>
<evidence type="ECO:0000256" key="13">
    <source>
        <dbReference type="ARBA" id="ARBA00030756"/>
    </source>
</evidence>
<dbReference type="InterPro" id="IPR058240">
    <property type="entry name" value="rSAM_sf"/>
</dbReference>
<dbReference type="Pfam" id="PF04055">
    <property type="entry name" value="Radical_SAM"/>
    <property type="match status" value="1"/>
</dbReference>
<evidence type="ECO:0000256" key="6">
    <source>
        <dbReference type="ARBA" id="ARBA00022485"/>
    </source>
</evidence>
<evidence type="ECO:0000256" key="12">
    <source>
        <dbReference type="ARBA" id="ARBA00023235"/>
    </source>
</evidence>
<dbReference type="InterPro" id="IPR007197">
    <property type="entry name" value="rSAM"/>
</dbReference>
<keyword evidence="8 14" id="KW-0479">Metal-binding</keyword>
<name>A0A1T0CS72_9GAMM</name>
<dbReference type="GO" id="GO:0046872">
    <property type="term" value="F:metal ion binding"/>
    <property type="evidence" value="ECO:0007669"/>
    <property type="project" value="UniProtKB-KW"/>
</dbReference>
<dbReference type="CDD" id="cd01335">
    <property type="entry name" value="Radical_SAM"/>
    <property type="match status" value="1"/>
</dbReference>
<evidence type="ECO:0000256" key="15">
    <source>
        <dbReference type="PIRSR" id="PIRSR603739-50"/>
    </source>
</evidence>
<comment type="cofactor">
    <cofactor evidence="3">
        <name>[4Fe-4S] cluster</name>
        <dbReference type="ChEBI" id="CHEBI:49883"/>
    </cofactor>
</comment>
<dbReference type="EMBL" id="MUYV01000006">
    <property type="protein sequence ID" value="OOS25069.1"/>
    <property type="molecule type" value="Genomic_DNA"/>
</dbReference>
<feature type="domain" description="Radical SAM core" evidence="16">
    <location>
        <begin position="110"/>
        <end position="325"/>
    </location>
</feature>
<evidence type="ECO:0000256" key="1">
    <source>
        <dbReference type="ARBA" id="ARBA00001352"/>
    </source>
</evidence>
<organism evidence="17 18">
    <name type="scientific">Moraxella porci DSM 25326</name>
    <dbReference type="NCBI Taxonomy" id="573983"/>
    <lineage>
        <taxon>Bacteria</taxon>
        <taxon>Pseudomonadati</taxon>
        <taxon>Pseudomonadota</taxon>
        <taxon>Gammaproteobacteria</taxon>
        <taxon>Moraxellales</taxon>
        <taxon>Moraxellaceae</taxon>
        <taxon>Moraxella</taxon>
    </lineage>
</organism>
<keyword evidence="18" id="KW-1185">Reference proteome</keyword>
<dbReference type="PROSITE" id="PS51918">
    <property type="entry name" value="RADICAL_SAM"/>
    <property type="match status" value="1"/>
</dbReference>
<reference evidence="17 18" key="1">
    <citation type="submission" date="2017-02" db="EMBL/GenBank/DDBJ databases">
        <title>Draft genome sequence of Moraxella porci CCUG 54912T type strain.</title>
        <authorList>
            <person name="Salva-Serra F."/>
            <person name="Engstrom-Jakobsson H."/>
            <person name="Thorell K."/>
            <person name="Jaen-Luchoro D."/>
            <person name="Gonzales-Siles L."/>
            <person name="Karlsson R."/>
            <person name="Yazdan S."/>
            <person name="Boulund F."/>
            <person name="Johnning A."/>
            <person name="Engstrand L."/>
            <person name="Kristiansson E."/>
            <person name="Moore E."/>
        </authorList>
    </citation>
    <scope>NUCLEOTIDE SEQUENCE [LARGE SCALE GENOMIC DNA]</scope>
    <source>
        <strain evidence="17 18">CCUG 54912</strain>
    </source>
</reference>
<dbReference type="GO" id="GO:0016853">
    <property type="term" value="F:isomerase activity"/>
    <property type="evidence" value="ECO:0007669"/>
    <property type="project" value="UniProtKB-KW"/>
</dbReference>
<keyword evidence="11 14" id="KW-0411">Iron-sulfur</keyword>
<feature type="binding site" evidence="14">
    <location>
        <position position="128"/>
    </location>
    <ligand>
        <name>[4Fe-4S] cluster</name>
        <dbReference type="ChEBI" id="CHEBI:49883"/>
        <note>4Fe-4S-S-AdoMet</note>
    </ligand>
</feature>
<evidence type="ECO:0000256" key="8">
    <source>
        <dbReference type="ARBA" id="ARBA00022723"/>
    </source>
</evidence>
<dbReference type="NCBIfam" id="TIGR00238">
    <property type="entry name" value="KamA family radical SAM protein"/>
    <property type="match status" value="1"/>
</dbReference>
<keyword evidence="10" id="KW-0408">Iron</keyword>
<keyword evidence="7" id="KW-0949">S-adenosyl-L-methionine</keyword>
<dbReference type="Gene3D" id="3.20.20.70">
    <property type="entry name" value="Aldolase class I"/>
    <property type="match status" value="1"/>
</dbReference>
<dbReference type="PIRSF" id="PIRSF004911">
    <property type="entry name" value="DUF160"/>
    <property type="match status" value="1"/>
</dbReference>
<evidence type="ECO:0000256" key="7">
    <source>
        <dbReference type="ARBA" id="ARBA00022691"/>
    </source>
</evidence>
<evidence type="ECO:0000256" key="5">
    <source>
        <dbReference type="ARBA" id="ARBA00022363"/>
    </source>
</evidence>
<comment type="catalytic activity">
    <reaction evidence="1">
        <text>L-lysine = D-beta-lysine</text>
        <dbReference type="Rhea" id="RHEA:44148"/>
        <dbReference type="ChEBI" id="CHEBI:32551"/>
        <dbReference type="ChEBI" id="CHEBI:84138"/>
    </reaction>
</comment>
<keyword evidence="9 15" id="KW-0663">Pyridoxal phosphate</keyword>
<evidence type="ECO:0000256" key="2">
    <source>
        <dbReference type="ARBA" id="ARBA00001933"/>
    </source>
</evidence>